<comment type="similarity">
    <text evidence="1 2">Belongs to the glutamine synthetase family.</text>
</comment>
<dbReference type="Pfam" id="PF12437">
    <property type="entry name" value="GSIII_N"/>
    <property type="match status" value="1"/>
</dbReference>
<dbReference type="InterPro" id="IPR027303">
    <property type="entry name" value="Gln_synth_gly_rich_site"/>
</dbReference>
<dbReference type="PANTHER" id="PTHR42974:SF1">
    <property type="entry name" value="TYPE-3 GLUTAMINE SYNTHETASE"/>
    <property type="match status" value="1"/>
</dbReference>
<evidence type="ECO:0000256" key="2">
    <source>
        <dbReference type="RuleBase" id="RU000384"/>
    </source>
</evidence>
<proteinExistence type="inferred from homology"/>
<reference evidence="6" key="1">
    <citation type="journal article" date="2021" name="PeerJ">
        <title>Extensive microbial diversity within the chicken gut microbiome revealed by metagenomics and culture.</title>
        <authorList>
            <person name="Gilroy R."/>
            <person name="Ravi A."/>
            <person name="Getino M."/>
            <person name="Pursley I."/>
            <person name="Horton D.L."/>
            <person name="Alikhan N.F."/>
            <person name="Baker D."/>
            <person name="Gharbi K."/>
            <person name="Hall N."/>
            <person name="Watson M."/>
            <person name="Adriaenssens E.M."/>
            <person name="Foster-Nyarko E."/>
            <person name="Jarju S."/>
            <person name="Secka A."/>
            <person name="Antonio M."/>
            <person name="Oren A."/>
            <person name="Chaudhuri R.R."/>
            <person name="La Ragione R."/>
            <person name="Hildebrand F."/>
            <person name="Pallen M.J."/>
        </authorList>
    </citation>
    <scope>NUCLEOTIDE SEQUENCE</scope>
    <source>
        <strain evidence="6">CHK186-16707</strain>
    </source>
</reference>
<feature type="domain" description="GS catalytic" evidence="5">
    <location>
        <begin position="202"/>
        <end position="637"/>
    </location>
</feature>
<protein>
    <submittedName>
        <fullName evidence="6">Glutamine synthetase III</fullName>
    </submittedName>
</protein>
<evidence type="ECO:0000256" key="3">
    <source>
        <dbReference type="SAM" id="MobiDB-lite"/>
    </source>
</evidence>
<dbReference type="AlphaFoldDB" id="A0A9D2HDZ6"/>
<evidence type="ECO:0000259" key="5">
    <source>
        <dbReference type="PROSITE" id="PS51987"/>
    </source>
</evidence>
<dbReference type="InterPro" id="IPR008147">
    <property type="entry name" value="Gln_synt_N"/>
</dbReference>
<dbReference type="InterPro" id="IPR040577">
    <property type="entry name" value="Gln-synt_C"/>
</dbReference>
<accession>A0A9D2HDZ6</accession>
<feature type="region of interest" description="Disordered" evidence="3">
    <location>
        <begin position="18"/>
        <end position="43"/>
    </location>
</feature>
<dbReference type="SUPFAM" id="SSF55931">
    <property type="entry name" value="Glutamine synthetase/guanido kinase"/>
    <property type="match status" value="1"/>
</dbReference>
<dbReference type="EMBL" id="DXAN01000003">
    <property type="protein sequence ID" value="HJA08030.1"/>
    <property type="molecule type" value="Genomic_DNA"/>
</dbReference>
<dbReference type="GO" id="GO:0006542">
    <property type="term" value="P:glutamine biosynthetic process"/>
    <property type="evidence" value="ECO:0007669"/>
    <property type="project" value="InterPro"/>
</dbReference>
<feature type="domain" description="GS beta-grasp" evidence="4">
    <location>
        <begin position="104"/>
        <end position="197"/>
    </location>
</feature>
<reference evidence="6" key="2">
    <citation type="submission" date="2021-04" db="EMBL/GenBank/DDBJ databases">
        <authorList>
            <person name="Gilroy R."/>
        </authorList>
    </citation>
    <scope>NUCLEOTIDE SEQUENCE</scope>
    <source>
        <strain evidence="6">CHK186-16707</strain>
    </source>
</reference>
<evidence type="ECO:0000313" key="6">
    <source>
        <dbReference type="EMBL" id="HJA08030.1"/>
    </source>
</evidence>
<dbReference type="PANTHER" id="PTHR42974">
    <property type="entry name" value="GLUTAMINE SYNTHETASE"/>
    <property type="match status" value="1"/>
</dbReference>
<evidence type="ECO:0000259" key="4">
    <source>
        <dbReference type="PROSITE" id="PS51986"/>
    </source>
</evidence>
<dbReference type="GO" id="GO:0004356">
    <property type="term" value="F:glutamine synthetase activity"/>
    <property type="evidence" value="ECO:0007669"/>
    <property type="project" value="InterPro"/>
</dbReference>
<dbReference type="Pfam" id="PF00120">
    <property type="entry name" value="Gln-synt_C"/>
    <property type="match status" value="1"/>
</dbReference>
<gene>
    <name evidence="6" type="ORF">H9962_02395</name>
</gene>
<comment type="caution">
    <text evidence="6">The sequence shown here is derived from an EMBL/GenBank/DDBJ whole genome shotgun (WGS) entry which is preliminary data.</text>
</comment>
<dbReference type="InterPro" id="IPR022147">
    <property type="entry name" value="GSIII_N"/>
</dbReference>
<dbReference type="SMART" id="SM01230">
    <property type="entry name" value="Gln-synt_C"/>
    <property type="match status" value="1"/>
</dbReference>
<dbReference type="InterPro" id="IPR014746">
    <property type="entry name" value="Gln_synth/guanido_kin_cat_dom"/>
</dbReference>
<dbReference type="Pfam" id="PF18318">
    <property type="entry name" value="Gln-synt_C-ter"/>
    <property type="match status" value="1"/>
</dbReference>
<dbReference type="Gene3D" id="1.20.120.1560">
    <property type="match status" value="1"/>
</dbReference>
<dbReference type="Gene3D" id="3.30.590.10">
    <property type="entry name" value="Glutamine synthetase/guanido kinase, catalytic domain"/>
    <property type="match status" value="1"/>
</dbReference>
<evidence type="ECO:0000313" key="7">
    <source>
        <dbReference type="Proteomes" id="UP000824225"/>
    </source>
</evidence>
<dbReference type="PROSITE" id="PS51986">
    <property type="entry name" value="GS_BETA_GRASP"/>
    <property type="match status" value="1"/>
</dbReference>
<dbReference type="PROSITE" id="PS00181">
    <property type="entry name" value="GLNA_ATP"/>
    <property type="match status" value="1"/>
</dbReference>
<name>A0A9D2HDZ6_9BACT</name>
<dbReference type="InterPro" id="IPR052725">
    <property type="entry name" value="GS_Type-3"/>
</dbReference>
<dbReference type="PROSITE" id="PS51987">
    <property type="entry name" value="GS_CATALYTIC"/>
    <property type="match status" value="1"/>
</dbReference>
<sequence length="745" mass="81943">MSARNVNRSNAVLTISRRRREGGAEATLSCPPAGNETCPERQKNDPTTFYGCNVFDDKAMRRHLPRSVYRSLRKTMDQGERLDPAVADVVASAMKDWAMERGATHYTHVFYPLTGLTAEKHDGFLVPDGMGGALAEFSGNMLAKGEADGSSLPSGGLRSTFEARGYTAWDVTSPAYLMENAGGIVLCIPTVFLSWTGLALDKKTPLLRSGQALSRQALRVLRLFGVESSLPVVSNGGLEQEYFLIDDQFVSARPDLLVAGRTLFGARPAKGQEFEDQYYGVIPSRVLAFMMDVENALFRLGVPVRTRHNEAAPSQYEIAPMFETANLATDHNQLIMTVLRKTARRHGLACLLHEKPFAGINGSGKHLNYSIGNAELGNLFDPGETPHENAQFLVFLCAVIRALHKHAGFLRASVATASNDLRLGAHEAPPAIMSLFLGDQLTDVLEQFRAGKVKSARKKRMMNVGVDTLPPLPADPGDRNRTSPFAFVGNRFEFRAVGSAMSAAGALVVLNAMLAESLDFAASFLERHMGGDSSKLGQAVQRLIEEVMEEHSAVIFNGDGYSEIWHREAERRGLPDYPATPDALTVLTSPEVTDLCGRYGIFTKAELKARQDIYLEQYVKSVRTEANLAVHMARTMIYPAACRYRKELADSVAASRALEVPADSSALREVAARTAQLEEAVRGLQARMKESVWADLPGVLEQARHCLHEVLPAMRELRKWADALEEVVADDLWPLPSYQEMLFMK</sequence>
<evidence type="ECO:0000256" key="1">
    <source>
        <dbReference type="PROSITE-ProRule" id="PRU01330"/>
    </source>
</evidence>
<organism evidence="6 7">
    <name type="scientific">Candidatus Mailhella merdigallinarum</name>
    <dbReference type="NCBI Taxonomy" id="2838658"/>
    <lineage>
        <taxon>Bacteria</taxon>
        <taxon>Pseudomonadati</taxon>
        <taxon>Thermodesulfobacteriota</taxon>
        <taxon>Desulfovibrionia</taxon>
        <taxon>Desulfovibrionales</taxon>
        <taxon>Desulfovibrionaceae</taxon>
        <taxon>Mailhella</taxon>
    </lineage>
</organism>
<dbReference type="Proteomes" id="UP000824225">
    <property type="component" value="Unassembled WGS sequence"/>
</dbReference>
<dbReference type="InterPro" id="IPR008146">
    <property type="entry name" value="Gln_synth_cat_dom"/>
</dbReference>